<feature type="non-terminal residue" evidence="6">
    <location>
        <position position="1"/>
    </location>
</feature>
<keyword evidence="2" id="KW-0963">Cytoplasm</keyword>
<evidence type="ECO:0000313" key="7">
    <source>
        <dbReference type="Proteomes" id="UP000237246"/>
    </source>
</evidence>
<dbReference type="InterPro" id="IPR029299">
    <property type="entry name" value="ALMS_motif"/>
</dbReference>
<dbReference type="Proteomes" id="UP000237246">
    <property type="component" value="Unassembled WGS sequence"/>
</dbReference>
<dbReference type="Pfam" id="PF15309">
    <property type="entry name" value="ALMS_motif"/>
    <property type="match status" value="1"/>
</dbReference>
<feature type="region of interest" description="Disordered" evidence="4">
    <location>
        <begin position="87"/>
        <end position="108"/>
    </location>
</feature>
<evidence type="ECO:0000259" key="5">
    <source>
        <dbReference type="Pfam" id="PF15309"/>
    </source>
</evidence>
<reference evidence="6 7" key="1">
    <citation type="submission" date="2018-01" db="EMBL/GenBank/DDBJ databases">
        <title>Comparison of the Chinese Bamboo Partridge and Red Junglefowl genome sequences highlights the importance of demography in genome evolution.</title>
        <authorList>
            <person name="Tiley G.P."/>
            <person name="Kimball R.T."/>
            <person name="Braun E.L."/>
            <person name="Burleigh J.G."/>
        </authorList>
    </citation>
    <scope>NUCLEOTIDE SEQUENCE [LARGE SCALE GENOMIC DNA]</scope>
    <source>
        <strain evidence="6">RTK389</strain>
        <tissue evidence="6">Blood</tissue>
    </source>
</reference>
<evidence type="ECO:0000256" key="3">
    <source>
        <dbReference type="ARBA" id="ARBA00023212"/>
    </source>
</evidence>
<name>A0A2P4TF79_BAMTH</name>
<dbReference type="PANTHER" id="PTHR21553:SF22">
    <property type="entry name" value="CENTROSOME-ASSOCIATED PROTEIN ALMS1"/>
    <property type="match status" value="1"/>
</dbReference>
<dbReference type="GO" id="GO:0005813">
    <property type="term" value="C:centrosome"/>
    <property type="evidence" value="ECO:0007669"/>
    <property type="project" value="UniProtKB-SubCell"/>
</dbReference>
<evidence type="ECO:0000313" key="6">
    <source>
        <dbReference type="EMBL" id="POI35030.1"/>
    </source>
</evidence>
<keyword evidence="3" id="KW-0206">Cytoskeleton</keyword>
<dbReference type="GO" id="GO:0005814">
    <property type="term" value="C:centriole"/>
    <property type="evidence" value="ECO:0007669"/>
    <property type="project" value="TreeGrafter"/>
</dbReference>
<keyword evidence="7" id="KW-1185">Reference proteome</keyword>
<protein>
    <recommendedName>
        <fullName evidence="5">ALMS motif domain-containing protein</fullName>
    </recommendedName>
</protein>
<dbReference type="GO" id="GO:0046599">
    <property type="term" value="P:regulation of centriole replication"/>
    <property type="evidence" value="ECO:0007669"/>
    <property type="project" value="TreeGrafter"/>
</dbReference>
<sequence>PIQPNQRLRDPWHRVDGIFGESDGMVTDHQAAGSKGISWFVQAEDLKFESRKENRSNSIPGPGSSWFEPFTTTKPWREPLREKNFQEQQCSKVTQPVVPERDAETRPTRPAVKLTLQEALAVHRPDFISRSGERVKHLKLVMEERRMQSALQSEQEELFNPPEKRKGYRNASHVLAGRGHLIKEKRRAIPKSEMVQRSKRTTQRNDFEEEETEERDLPCAHGSILGRLIAKTFVLTQQWWKTKCECLGSSSAQLTVLDASIGYKE</sequence>
<dbReference type="AlphaFoldDB" id="A0A2P4TF79"/>
<comment type="caution">
    <text evidence="6">The sequence shown here is derived from an EMBL/GenBank/DDBJ whole genome shotgun (WGS) entry which is preliminary data.</text>
</comment>
<dbReference type="GO" id="GO:0005829">
    <property type="term" value="C:cytosol"/>
    <property type="evidence" value="ECO:0007669"/>
    <property type="project" value="TreeGrafter"/>
</dbReference>
<feature type="domain" description="ALMS motif" evidence="5">
    <location>
        <begin position="112"/>
        <end position="203"/>
    </location>
</feature>
<evidence type="ECO:0000256" key="4">
    <source>
        <dbReference type="SAM" id="MobiDB-lite"/>
    </source>
</evidence>
<dbReference type="EMBL" id="PPHD01000909">
    <property type="protein sequence ID" value="POI35030.1"/>
    <property type="molecule type" value="Genomic_DNA"/>
</dbReference>
<feature type="region of interest" description="Disordered" evidence="4">
    <location>
        <begin position="192"/>
        <end position="216"/>
    </location>
</feature>
<gene>
    <name evidence="6" type="ORF">CIB84_001219</name>
</gene>
<feature type="region of interest" description="Disordered" evidence="4">
    <location>
        <begin position="50"/>
        <end position="69"/>
    </location>
</feature>
<accession>A0A2P4TF79</accession>
<organism evidence="6 7">
    <name type="scientific">Bambusicola thoracicus</name>
    <name type="common">Chinese bamboo-partridge</name>
    <name type="synonym">Perdix thoracica</name>
    <dbReference type="NCBI Taxonomy" id="9083"/>
    <lineage>
        <taxon>Eukaryota</taxon>
        <taxon>Metazoa</taxon>
        <taxon>Chordata</taxon>
        <taxon>Craniata</taxon>
        <taxon>Vertebrata</taxon>
        <taxon>Euteleostomi</taxon>
        <taxon>Archelosauria</taxon>
        <taxon>Archosauria</taxon>
        <taxon>Dinosauria</taxon>
        <taxon>Saurischia</taxon>
        <taxon>Theropoda</taxon>
        <taxon>Coelurosauria</taxon>
        <taxon>Aves</taxon>
        <taxon>Neognathae</taxon>
        <taxon>Galloanserae</taxon>
        <taxon>Galliformes</taxon>
        <taxon>Phasianidae</taxon>
        <taxon>Perdicinae</taxon>
        <taxon>Bambusicola</taxon>
    </lineage>
</organism>
<dbReference type="PANTHER" id="PTHR21553">
    <property type="entry name" value="ALMS1-RELATED"/>
    <property type="match status" value="1"/>
</dbReference>
<comment type="subcellular location">
    <subcellularLocation>
        <location evidence="1">Cytoplasm</location>
        <location evidence="1">Cytoskeleton</location>
        <location evidence="1">Microtubule organizing center</location>
        <location evidence="1">Centrosome</location>
    </subcellularLocation>
</comment>
<evidence type="ECO:0000256" key="1">
    <source>
        <dbReference type="ARBA" id="ARBA00004300"/>
    </source>
</evidence>
<dbReference type="OrthoDB" id="9113790at2759"/>
<dbReference type="GO" id="GO:0008017">
    <property type="term" value="F:microtubule binding"/>
    <property type="evidence" value="ECO:0007669"/>
    <property type="project" value="TreeGrafter"/>
</dbReference>
<evidence type="ECO:0000256" key="2">
    <source>
        <dbReference type="ARBA" id="ARBA00022490"/>
    </source>
</evidence>
<proteinExistence type="predicted"/>